<sequence>METDATDIGPPDAASSKWIDGCVIAVLVLSALIGLAVWGWSEVEDTLKGAGLMAGAAAPESVEALALPGPIAGTRTA</sequence>
<name>A0A7W9Q897_9ACTN</name>
<protein>
    <submittedName>
        <fullName evidence="2">Uncharacterized protein</fullName>
    </submittedName>
</protein>
<dbReference type="EMBL" id="JACHJL010000005">
    <property type="protein sequence ID" value="MBB5935346.1"/>
    <property type="molecule type" value="Genomic_DNA"/>
</dbReference>
<keyword evidence="1" id="KW-1133">Transmembrane helix</keyword>
<dbReference type="Proteomes" id="UP000588098">
    <property type="component" value="Unassembled WGS sequence"/>
</dbReference>
<evidence type="ECO:0000256" key="1">
    <source>
        <dbReference type="SAM" id="Phobius"/>
    </source>
</evidence>
<comment type="caution">
    <text evidence="2">The sequence shown here is derived from an EMBL/GenBank/DDBJ whole genome shotgun (WGS) entry which is preliminary data.</text>
</comment>
<dbReference type="RefSeq" id="WP_184571756.1">
    <property type="nucleotide sequence ID" value="NZ_JACHJL010000005.1"/>
</dbReference>
<feature type="transmembrane region" description="Helical" evidence="1">
    <location>
        <begin position="18"/>
        <end position="40"/>
    </location>
</feature>
<keyword evidence="1" id="KW-0812">Transmembrane</keyword>
<keyword evidence="3" id="KW-1185">Reference proteome</keyword>
<evidence type="ECO:0000313" key="2">
    <source>
        <dbReference type="EMBL" id="MBB5935346.1"/>
    </source>
</evidence>
<keyword evidence="1" id="KW-0472">Membrane</keyword>
<evidence type="ECO:0000313" key="3">
    <source>
        <dbReference type="Proteomes" id="UP000588098"/>
    </source>
</evidence>
<gene>
    <name evidence="2" type="ORF">FHS42_002408</name>
</gene>
<organism evidence="2 3">
    <name type="scientific">Streptomyces zagrosensis</name>
    <dbReference type="NCBI Taxonomy" id="1042984"/>
    <lineage>
        <taxon>Bacteria</taxon>
        <taxon>Bacillati</taxon>
        <taxon>Actinomycetota</taxon>
        <taxon>Actinomycetes</taxon>
        <taxon>Kitasatosporales</taxon>
        <taxon>Streptomycetaceae</taxon>
        <taxon>Streptomyces</taxon>
    </lineage>
</organism>
<reference evidence="2 3" key="1">
    <citation type="submission" date="2020-08" db="EMBL/GenBank/DDBJ databases">
        <title>Genomic Encyclopedia of Type Strains, Phase III (KMG-III): the genomes of soil and plant-associated and newly described type strains.</title>
        <authorList>
            <person name="Whitman W."/>
        </authorList>
    </citation>
    <scope>NUCLEOTIDE SEQUENCE [LARGE SCALE GENOMIC DNA]</scope>
    <source>
        <strain evidence="2 3">CECT 8305</strain>
    </source>
</reference>
<dbReference type="AlphaFoldDB" id="A0A7W9Q897"/>
<accession>A0A7W9Q897</accession>
<proteinExistence type="predicted"/>